<name>A0A6M5UM88_9MICO</name>
<organism evidence="3 4">
    <name type="scientific">Cellulosimicrobium protaetiae</name>
    <dbReference type="NCBI Taxonomy" id="2587808"/>
    <lineage>
        <taxon>Bacteria</taxon>
        <taxon>Bacillati</taxon>
        <taxon>Actinomycetota</taxon>
        <taxon>Actinomycetes</taxon>
        <taxon>Micrococcales</taxon>
        <taxon>Promicromonosporaceae</taxon>
        <taxon>Cellulosimicrobium</taxon>
    </lineage>
</organism>
<dbReference type="InterPro" id="IPR036365">
    <property type="entry name" value="PGBD-like_sf"/>
</dbReference>
<dbReference type="OrthoDB" id="5150423at2"/>
<feature type="compositionally biased region" description="Low complexity" evidence="1">
    <location>
        <begin position="214"/>
        <end position="223"/>
    </location>
</feature>
<evidence type="ECO:0000256" key="1">
    <source>
        <dbReference type="SAM" id="MobiDB-lite"/>
    </source>
</evidence>
<dbReference type="Pfam" id="PF01471">
    <property type="entry name" value="PG_binding_1"/>
    <property type="match status" value="1"/>
</dbReference>
<dbReference type="InterPro" id="IPR036366">
    <property type="entry name" value="PGBDSf"/>
</dbReference>
<feature type="region of interest" description="Disordered" evidence="1">
    <location>
        <begin position="71"/>
        <end position="167"/>
    </location>
</feature>
<dbReference type="Proteomes" id="UP000451354">
    <property type="component" value="Chromosome"/>
</dbReference>
<evidence type="ECO:0000313" key="4">
    <source>
        <dbReference type="Proteomes" id="UP000451354"/>
    </source>
</evidence>
<proteinExistence type="predicted"/>
<feature type="compositionally biased region" description="Polar residues" evidence="1">
    <location>
        <begin position="251"/>
        <end position="262"/>
    </location>
</feature>
<keyword evidence="4" id="KW-1185">Reference proteome</keyword>
<feature type="compositionally biased region" description="Low complexity" evidence="1">
    <location>
        <begin position="121"/>
        <end position="152"/>
    </location>
</feature>
<evidence type="ECO:0000259" key="2">
    <source>
        <dbReference type="Pfam" id="PF01471"/>
    </source>
</evidence>
<dbReference type="KEGG" id="cprt:FIC82_019145"/>
<reference evidence="3 4" key="1">
    <citation type="journal article" date="2022" name="Int. J. Syst. Evol. Microbiol.">
        <title>Cellulosimicrobium protaetiae sp. nov., isolated from the gut of the larva of Protaetia brevitarsis seulensis.</title>
        <authorList>
            <person name="Le Han H."/>
            <person name="Nguyen T.T.H."/>
            <person name="Li Z."/>
            <person name="Shin N.R."/>
            <person name="Kim S.G."/>
        </authorList>
    </citation>
    <scope>NUCLEOTIDE SEQUENCE [LARGE SCALE GENOMIC DNA]</scope>
    <source>
        <strain evidence="3 4">BI34</strain>
    </source>
</reference>
<feature type="compositionally biased region" description="Low complexity" evidence="1">
    <location>
        <begin position="230"/>
        <end position="249"/>
    </location>
</feature>
<dbReference type="AlphaFoldDB" id="A0A6M5UM88"/>
<dbReference type="SUPFAM" id="SSF47090">
    <property type="entry name" value="PGBD-like"/>
    <property type="match status" value="1"/>
</dbReference>
<feature type="region of interest" description="Disordered" evidence="1">
    <location>
        <begin position="214"/>
        <end position="271"/>
    </location>
</feature>
<evidence type="ECO:0000313" key="3">
    <source>
        <dbReference type="EMBL" id="QJW37969.1"/>
    </source>
</evidence>
<protein>
    <submittedName>
        <fullName evidence="3">Peptidoglycan-binding protein</fullName>
    </submittedName>
</protein>
<sequence>MRRRHDRTDAPASDVPAPLPRAGSRAATPWVTVAAGAGAVTLVVAVAGMVGAATGVGESVVVGVSADGGALVEDGVPAVTPRPEAPRPEVTRIPPPDRAGATDDPAGTDPEPEPPTGTGGEPPASASGPDPAPTTTEPATAPTTPAPAVTPAEPAPTSDPDPASVTWVQERLRVHGADVEVTGTLDDATVAALRAFQQAHGLAGDGAVTAATAEALAAAPGTGSEESTDPGGTSPAEPTPTPSTDRPSTVAPGQSSTTSGETAGTDLGPAS</sequence>
<dbReference type="RefSeq" id="WP_154799540.1">
    <property type="nucleotide sequence ID" value="NZ_CP052757.1"/>
</dbReference>
<dbReference type="Gene3D" id="1.10.101.10">
    <property type="entry name" value="PGBD-like superfamily/PGBD"/>
    <property type="match status" value="1"/>
</dbReference>
<dbReference type="EMBL" id="CP052757">
    <property type="protein sequence ID" value="QJW37969.1"/>
    <property type="molecule type" value="Genomic_DNA"/>
</dbReference>
<feature type="region of interest" description="Disordered" evidence="1">
    <location>
        <begin position="1"/>
        <end position="25"/>
    </location>
</feature>
<dbReference type="InterPro" id="IPR002477">
    <property type="entry name" value="Peptidoglycan-bd-like"/>
</dbReference>
<accession>A0A6M5UM88</accession>
<gene>
    <name evidence="3" type="ORF">FIC82_019145</name>
</gene>
<feature type="domain" description="Peptidoglycan binding-like" evidence="2">
    <location>
        <begin position="163"/>
        <end position="216"/>
    </location>
</feature>